<gene>
    <name evidence="1" type="ORF">OY187_21585</name>
</gene>
<keyword evidence="2" id="KW-1185">Reference proteome</keyword>
<dbReference type="Proteomes" id="UP001084650">
    <property type="component" value="Unassembled WGS sequence"/>
</dbReference>
<dbReference type="RefSeq" id="WP_268787167.1">
    <property type="nucleotide sequence ID" value="NZ_JAPQYE010000011.1"/>
</dbReference>
<evidence type="ECO:0000313" key="1">
    <source>
        <dbReference type="EMBL" id="MCZ0730646.1"/>
    </source>
</evidence>
<evidence type="ECO:0000313" key="2">
    <source>
        <dbReference type="Proteomes" id="UP001084650"/>
    </source>
</evidence>
<reference evidence="1" key="1">
    <citation type="submission" date="2022-12" db="EMBL/GenBank/DDBJ databases">
        <title>Whole genome sequence of Mycolicibacterium iranicum strain SBH312.</title>
        <authorList>
            <person name="Jani J."/>
            <person name="Arifin Mustapha Z."/>
            <person name="Ahmed K."/>
            <person name="Kai Ling C."/>
        </authorList>
    </citation>
    <scope>NUCLEOTIDE SEQUENCE</scope>
    <source>
        <strain evidence="1">SBH312</strain>
    </source>
</reference>
<proteinExistence type="predicted"/>
<dbReference type="EMBL" id="JAPQYE010000011">
    <property type="protein sequence ID" value="MCZ0730646.1"/>
    <property type="molecule type" value="Genomic_DNA"/>
</dbReference>
<sequence>MRTTFPRKKVCIKPGVVQIALTAERAIATTIGTGDYANLTSYAGHYTFWFVPSLKPVNRRATELLLALTSFTPATVPLLRGDVIITANDARGNLASCTQPQLDHLLQTRPRWRDHRRMARRYVHDAQCRRDAASRDEDLHPVH</sequence>
<comment type="caution">
    <text evidence="1">The sequence shown here is derived from an EMBL/GenBank/DDBJ whole genome shotgun (WGS) entry which is preliminary data.</text>
</comment>
<name>A0ABT4HLH6_MYCIR</name>
<protein>
    <submittedName>
        <fullName evidence="1">Uncharacterized protein</fullName>
    </submittedName>
</protein>
<organism evidence="1 2">
    <name type="scientific">Mycolicibacterium iranicum</name>
    <name type="common">Mycobacterium iranicum</name>
    <dbReference type="NCBI Taxonomy" id="912594"/>
    <lineage>
        <taxon>Bacteria</taxon>
        <taxon>Bacillati</taxon>
        <taxon>Actinomycetota</taxon>
        <taxon>Actinomycetes</taxon>
        <taxon>Mycobacteriales</taxon>
        <taxon>Mycobacteriaceae</taxon>
        <taxon>Mycolicibacterium</taxon>
    </lineage>
</organism>
<accession>A0ABT4HLH6</accession>